<gene>
    <name evidence="7 8" type="primary">Rpp25</name>
</gene>
<accession>A0A9R1SU95</accession>
<keyword evidence="3" id="KW-0539">Nucleus</keyword>
<dbReference type="AlphaFoldDB" id="A0A9R1SU95"/>
<feature type="region of interest" description="Disordered" evidence="4">
    <location>
        <begin position="170"/>
        <end position="197"/>
    </location>
</feature>
<dbReference type="CTD" id="54913"/>
<name>A0A9R1SU95_9HYME</name>
<evidence type="ECO:0000256" key="1">
    <source>
        <dbReference type="ARBA" id="ARBA00004123"/>
    </source>
</evidence>
<dbReference type="KEGG" id="fas:105263013"/>
<dbReference type="GeneID" id="105263013"/>
<dbReference type="InterPro" id="IPR036882">
    <property type="entry name" value="Alba-like_dom_sf"/>
</dbReference>
<evidence type="ECO:0000313" key="8">
    <source>
        <dbReference type="RefSeq" id="XP_011297266.1"/>
    </source>
</evidence>
<dbReference type="SUPFAM" id="SSF82704">
    <property type="entry name" value="AlbA-like"/>
    <property type="match status" value="1"/>
</dbReference>
<evidence type="ECO:0000313" key="6">
    <source>
        <dbReference type="Proteomes" id="UP000694866"/>
    </source>
</evidence>
<dbReference type="GO" id="GO:0003723">
    <property type="term" value="F:RNA binding"/>
    <property type="evidence" value="ECO:0007669"/>
    <property type="project" value="TreeGrafter"/>
</dbReference>
<dbReference type="GO" id="GO:0000172">
    <property type="term" value="C:ribonuclease MRP complex"/>
    <property type="evidence" value="ECO:0007669"/>
    <property type="project" value="TreeGrafter"/>
</dbReference>
<dbReference type="Gene3D" id="3.30.110.20">
    <property type="entry name" value="Alba-like domain"/>
    <property type="match status" value="1"/>
</dbReference>
<feature type="compositionally biased region" description="Basic residues" evidence="4">
    <location>
        <begin position="174"/>
        <end position="197"/>
    </location>
</feature>
<comment type="similarity">
    <text evidence="2">Belongs to the histone-like Alba family.</text>
</comment>
<evidence type="ECO:0000313" key="7">
    <source>
        <dbReference type="RefSeq" id="XP_011297265.1"/>
    </source>
</evidence>
<dbReference type="GO" id="GO:0001682">
    <property type="term" value="P:tRNA 5'-leader removal"/>
    <property type="evidence" value="ECO:0007669"/>
    <property type="project" value="TreeGrafter"/>
</dbReference>
<keyword evidence="6" id="KW-1185">Reference proteome</keyword>
<evidence type="ECO:0000256" key="3">
    <source>
        <dbReference type="ARBA" id="ARBA00023242"/>
    </source>
</evidence>
<evidence type="ECO:0000256" key="4">
    <source>
        <dbReference type="SAM" id="MobiDB-lite"/>
    </source>
</evidence>
<organism evidence="6 7">
    <name type="scientific">Fopius arisanus</name>
    <dbReference type="NCBI Taxonomy" id="64838"/>
    <lineage>
        <taxon>Eukaryota</taxon>
        <taxon>Metazoa</taxon>
        <taxon>Ecdysozoa</taxon>
        <taxon>Arthropoda</taxon>
        <taxon>Hexapoda</taxon>
        <taxon>Insecta</taxon>
        <taxon>Pterygota</taxon>
        <taxon>Neoptera</taxon>
        <taxon>Endopterygota</taxon>
        <taxon>Hymenoptera</taxon>
        <taxon>Apocrita</taxon>
        <taxon>Ichneumonoidea</taxon>
        <taxon>Braconidae</taxon>
        <taxon>Opiinae</taxon>
        <taxon>Fopius</taxon>
    </lineage>
</organism>
<comment type="subcellular location">
    <subcellularLocation>
        <location evidence="1">Nucleus</location>
    </subcellularLocation>
</comment>
<feature type="region of interest" description="Disordered" evidence="4">
    <location>
        <begin position="129"/>
        <end position="151"/>
    </location>
</feature>
<dbReference type="Proteomes" id="UP000694866">
    <property type="component" value="Unplaced"/>
</dbReference>
<dbReference type="InterPro" id="IPR051958">
    <property type="entry name" value="Alba-like_NAB"/>
</dbReference>
<proteinExistence type="inferred from homology"/>
<feature type="domain" description="DNA/RNA-binding protein Alba-like" evidence="5">
    <location>
        <begin position="36"/>
        <end position="96"/>
    </location>
</feature>
<dbReference type="InterPro" id="IPR002775">
    <property type="entry name" value="DNA/RNA-bd_Alba-like"/>
</dbReference>
<sequence length="197" mass="22414">MGRSRLKKCRKIVNADETHEKTEGKLINNLPDKLLIMRVKSGTKIRNVFQYSIKEFTKYEGVLWTGGGQAVGKVITCAEMFKRQYKCLHQITKLQYIESKKNSEADTDQKQVPEIHIYLTKNPLNSSELGYQQPHDTGNFQNSSADVHRKGQNVNSNISGISTEEFAKMGLRTGQKRPRKNVTNKTPTKSKKARVTN</sequence>
<dbReference type="PANTHER" id="PTHR13516:SF4">
    <property type="entry name" value="FI09323P"/>
    <property type="match status" value="1"/>
</dbReference>
<feature type="compositionally biased region" description="Polar residues" evidence="4">
    <location>
        <begin position="129"/>
        <end position="145"/>
    </location>
</feature>
<dbReference type="RefSeq" id="XP_011297265.1">
    <property type="nucleotide sequence ID" value="XM_011298963.1"/>
</dbReference>
<evidence type="ECO:0000256" key="2">
    <source>
        <dbReference type="ARBA" id="ARBA00008018"/>
    </source>
</evidence>
<dbReference type="RefSeq" id="XP_011297266.1">
    <property type="nucleotide sequence ID" value="XM_011298964.1"/>
</dbReference>
<accession>A0A9R1TS35</accession>
<reference evidence="7 8" key="1">
    <citation type="submission" date="2025-04" db="UniProtKB">
        <authorList>
            <consortium name="RefSeq"/>
        </authorList>
    </citation>
    <scope>IDENTIFICATION</scope>
    <source>
        <strain evidence="7 8">USDA-PBARC FA_bdor</strain>
        <tissue evidence="7 8">Whole organism</tissue>
    </source>
</reference>
<dbReference type="PANTHER" id="PTHR13516">
    <property type="entry name" value="RIBONUCLEASE P SUBUNIT P25"/>
    <property type="match status" value="1"/>
</dbReference>
<dbReference type="GO" id="GO:0005634">
    <property type="term" value="C:nucleus"/>
    <property type="evidence" value="ECO:0007669"/>
    <property type="project" value="UniProtKB-SubCell"/>
</dbReference>
<dbReference type="Pfam" id="PF01918">
    <property type="entry name" value="Alba"/>
    <property type="match status" value="1"/>
</dbReference>
<protein>
    <submittedName>
        <fullName evidence="7 8">Ribonuclease P protein subunit p25-like protein</fullName>
    </submittedName>
</protein>
<evidence type="ECO:0000259" key="5">
    <source>
        <dbReference type="Pfam" id="PF01918"/>
    </source>
</evidence>